<dbReference type="eggNOG" id="ENOG5031ZTR">
    <property type="taxonomic scope" value="Bacteria"/>
</dbReference>
<reference evidence="2 3" key="1">
    <citation type="journal article" date="2013" name="Genome Announc.">
        <title>Draft Genome Sequence of Rhodococcus rhodnii Strain LMG5362, a Symbiont of Rhodnius prolixus (Hemiptera, Reduviidae, Triatominae), the Principle Vector of Trypanosoma cruzi.</title>
        <authorList>
            <person name="Pachebat J.A."/>
            <person name="van Keulen G."/>
            <person name="Whitten M.M."/>
            <person name="Girdwood S."/>
            <person name="Del Sol R."/>
            <person name="Dyson P.J."/>
            <person name="Facey P.D."/>
        </authorList>
    </citation>
    <scope>NUCLEOTIDE SEQUENCE [LARGE SCALE GENOMIC DNA]</scope>
    <source>
        <strain evidence="2 3">LMG 5362</strain>
    </source>
</reference>
<evidence type="ECO:0000259" key="1">
    <source>
        <dbReference type="Pfam" id="PF14594"/>
    </source>
</evidence>
<comment type="caution">
    <text evidence="2">The sequence shown here is derived from an EMBL/GenBank/DDBJ whole genome shotgun (WGS) entry which is preliminary data.</text>
</comment>
<dbReference type="EMBL" id="APMY01000016">
    <property type="protein sequence ID" value="EOM78093.1"/>
    <property type="molecule type" value="Genomic_DNA"/>
</dbReference>
<keyword evidence="3" id="KW-1185">Reference proteome</keyword>
<dbReference type="AlphaFoldDB" id="R7WRZ7"/>
<protein>
    <recommendedName>
        <fullName evidence="1">Gp28/Gp37-like domain-containing protein</fullName>
    </recommendedName>
</protein>
<dbReference type="PATRIC" id="fig|1273125.3.peg.529"/>
<evidence type="ECO:0000313" key="2">
    <source>
        <dbReference type="EMBL" id="EOM78093.1"/>
    </source>
</evidence>
<organism evidence="2 3">
    <name type="scientific">Rhodococcus rhodnii LMG 5362</name>
    <dbReference type="NCBI Taxonomy" id="1273125"/>
    <lineage>
        <taxon>Bacteria</taxon>
        <taxon>Bacillati</taxon>
        <taxon>Actinomycetota</taxon>
        <taxon>Actinomycetes</taxon>
        <taxon>Mycobacteriales</taxon>
        <taxon>Nocardiaceae</taxon>
        <taxon>Rhodococcus</taxon>
    </lineage>
</organism>
<feature type="domain" description="Gp28/Gp37-like" evidence="1">
    <location>
        <begin position="37"/>
        <end position="532"/>
    </location>
</feature>
<name>R7WRZ7_9NOCA</name>
<dbReference type="Proteomes" id="UP000013525">
    <property type="component" value="Unassembled WGS sequence"/>
</dbReference>
<dbReference type="RefSeq" id="WP_010836616.1">
    <property type="nucleotide sequence ID" value="NZ_APMY01000016.1"/>
</dbReference>
<sequence length="560" mass="62285">MSIDFDLTLEEQCEAIWEATRQAWQREQNLRQVPPLMRLWDGDMRLQHVVACEYGVDATLVDGDTGPIQVDLPFDHPVGQWMWDTWGRIERGEKQNVIVTIDYTGARIDGLLADVTLAPNDQGAQVLTCTFTSSYELLKSYHVWSNPVLPAAAQLPRTFILAGPVPWVLGTTLHLQLLRENLSLWAIPDDPLDPSTWFNLDQSQWSIVVKPLSFMQSMASGALWGIASSRWKNWHDMAAPMMRDAEITPVLRRHLAGDPPPWPGANLKHGALVVSFEDKSGSYTGTSNGGTIFDGLARTFAELTEDLLDSTAAIVTDQSIPAEYYQPGNRLTRKELPFAVWLCDEQGRGPNFRVKQTMGRYVQLLTGGHSAPGVNELISAGIQALGDILGNLAQIGSIGGSVDTVLRPFYEDTLLAWIAVKILSRAQTHGWVRLFEYFQQSSGRAYTLNSIMVLRQAAWATRRFETFEMDVTDGAPFLIGDQGQGHVFLGDRGGLGRIPGDPTGRIFIRRMSKLNLSWDRQKPWGWTPTFGDERGLQDPVEQLTGMLEVAFGAVHDLGVL</sequence>
<evidence type="ECO:0000313" key="3">
    <source>
        <dbReference type="Proteomes" id="UP000013525"/>
    </source>
</evidence>
<gene>
    <name evidence="2" type="ORF">Rrhod_0543</name>
</gene>
<accession>R7WRZ7</accession>
<dbReference type="Pfam" id="PF14594">
    <property type="entry name" value="Sipho_Gp37"/>
    <property type="match status" value="1"/>
</dbReference>
<proteinExistence type="predicted"/>
<dbReference type="InterPro" id="IPR029432">
    <property type="entry name" value="Gp28/Gp37-like_dom"/>
</dbReference>